<accession>A0A939PMY2</accession>
<gene>
    <name evidence="6" type="ORF">J4573_38410</name>
</gene>
<evidence type="ECO:0000313" key="6">
    <source>
        <dbReference type="EMBL" id="MBO2453018.1"/>
    </source>
</evidence>
<evidence type="ECO:0000259" key="5">
    <source>
        <dbReference type="PROSITE" id="PS50931"/>
    </source>
</evidence>
<protein>
    <submittedName>
        <fullName evidence="6">LysR family transcriptional regulator</fullName>
    </submittedName>
</protein>
<keyword evidence="3" id="KW-0238">DNA-binding</keyword>
<dbReference type="CDD" id="cd00090">
    <property type="entry name" value="HTH_ARSR"/>
    <property type="match status" value="1"/>
</dbReference>
<dbReference type="SUPFAM" id="SSF53850">
    <property type="entry name" value="Periplasmic binding protein-like II"/>
    <property type="match status" value="1"/>
</dbReference>
<dbReference type="Pfam" id="PF00126">
    <property type="entry name" value="HTH_1"/>
    <property type="match status" value="1"/>
</dbReference>
<dbReference type="SUPFAM" id="SSF46785">
    <property type="entry name" value="Winged helix' DNA-binding domain"/>
    <property type="match status" value="1"/>
</dbReference>
<dbReference type="Pfam" id="PF03466">
    <property type="entry name" value="LysR_substrate"/>
    <property type="match status" value="1"/>
</dbReference>
<proteinExistence type="inferred from homology"/>
<dbReference type="InterPro" id="IPR011991">
    <property type="entry name" value="ArsR-like_HTH"/>
</dbReference>
<name>A0A939PMY2_9ACTN</name>
<dbReference type="Gene3D" id="1.10.10.10">
    <property type="entry name" value="Winged helix-like DNA-binding domain superfamily/Winged helix DNA-binding domain"/>
    <property type="match status" value="1"/>
</dbReference>
<dbReference type="Proteomes" id="UP000669179">
    <property type="component" value="Unassembled WGS sequence"/>
</dbReference>
<sequence>MLDLQRLRLLAELHRRGTIAAVAEALSYSPSTVSHQLSELQREAGATLFERDGRRLRFTEAAHVLARHADAILERVERAEAEVAAAAGAVTGVVRIGAFQTAARLLAPALADLARQHPGLRLETQISEPDYTLQALERREFDLAVIDEYESSRRPRPGGLAFEELHVENVRLVVPSDHPCARLPSVSLNDLESEIWAGGPPDTSHGRMVRDVCRRHGFAPDLRHQSSDALSLLALIASGQAVTLLADLARPEREPGVAAVTVAGPPVVRRVLTAVREGSLARPALRAVRDGLARAVRAPSQ</sequence>
<keyword evidence="7" id="KW-1185">Reference proteome</keyword>
<evidence type="ECO:0000313" key="7">
    <source>
        <dbReference type="Proteomes" id="UP000669179"/>
    </source>
</evidence>
<dbReference type="PROSITE" id="PS50931">
    <property type="entry name" value="HTH_LYSR"/>
    <property type="match status" value="1"/>
</dbReference>
<dbReference type="PANTHER" id="PTHR30346:SF29">
    <property type="entry name" value="LYSR SUBSTRATE-BINDING"/>
    <property type="match status" value="1"/>
</dbReference>
<dbReference type="RefSeq" id="WP_208261035.1">
    <property type="nucleotide sequence ID" value="NZ_JAGEOJ010000018.1"/>
</dbReference>
<evidence type="ECO:0000256" key="1">
    <source>
        <dbReference type="ARBA" id="ARBA00009437"/>
    </source>
</evidence>
<evidence type="ECO:0000256" key="2">
    <source>
        <dbReference type="ARBA" id="ARBA00023015"/>
    </source>
</evidence>
<dbReference type="InterPro" id="IPR000847">
    <property type="entry name" value="LysR_HTH_N"/>
</dbReference>
<dbReference type="InterPro" id="IPR005119">
    <property type="entry name" value="LysR_subst-bd"/>
</dbReference>
<feature type="domain" description="HTH lysR-type" evidence="5">
    <location>
        <begin position="2"/>
        <end position="59"/>
    </location>
</feature>
<reference evidence="6" key="1">
    <citation type="submission" date="2021-03" db="EMBL/GenBank/DDBJ databases">
        <authorList>
            <person name="Kanchanasin P."/>
            <person name="Saeng-In P."/>
            <person name="Phongsopitanun W."/>
            <person name="Yuki M."/>
            <person name="Kudo T."/>
            <person name="Ohkuma M."/>
            <person name="Tanasupawat S."/>
        </authorList>
    </citation>
    <scope>NUCLEOTIDE SEQUENCE</scope>
    <source>
        <strain evidence="6">GKU 128</strain>
    </source>
</reference>
<keyword evidence="2" id="KW-0805">Transcription regulation</keyword>
<dbReference type="PANTHER" id="PTHR30346">
    <property type="entry name" value="TRANSCRIPTIONAL DUAL REGULATOR HCAR-RELATED"/>
    <property type="match status" value="1"/>
</dbReference>
<comment type="caution">
    <text evidence="6">The sequence shown here is derived from an EMBL/GenBank/DDBJ whole genome shotgun (WGS) entry which is preliminary data.</text>
</comment>
<dbReference type="GO" id="GO:0032993">
    <property type="term" value="C:protein-DNA complex"/>
    <property type="evidence" value="ECO:0007669"/>
    <property type="project" value="TreeGrafter"/>
</dbReference>
<evidence type="ECO:0000256" key="4">
    <source>
        <dbReference type="ARBA" id="ARBA00023163"/>
    </source>
</evidence>
<evidence type="ECO:0000256" key="3">
    <source>
        <dbReference type="ARBA" id="ARBA00023125"/>
    </source>
</evidence>
<dbReference type="GO" id="GO:0003677">
    <property type="term" value="F:DNA binding"/>
    <property type="evidence" value="ECO:0007669"/>
    <property type="project" value="UniProtKB-KW"/>
</dbReference>
<dbReference type="AlphaFoldDB" id="A0A939PMY2"/>
<dbReference type="Gene3D" id="3.40.190.10">
    <property type="entry name" value="Periplasmic binding protein-like II"/>
    <property type="match status" value="2"/>
</dbReference>
<dbReference type="EMBL" id="JAGEOJ010000018">
    <property type="protein sequence ID" value="MBO2453018.1"/>
    <property type="molecule type" value="Genomic_DNA"/>
</dbReference>
<dbReference type="InterPro" id="IPR036388">
    <property type="entry name" value="WH-like_DNA-bd_sf"/>
</dbReference>
<dbReference type="InterPro" id="IPR036390">
    <property type="entry name" value="WH_DNA-bd_sf"/>
</dbReference>
<comment type="similarity">
    <text evidence="1">Belongs to the LysR transcriptional regulatory family.</text>
</comment>
<keyword evidence="4" id="KW-0804">Transcription</keyword>
<organism evidence="6 7">
    <name type="scientific">Actinomadura barringtoniae</name>
    <dbReference type="NCBI Taxonomy" id="1427535"/>
    <lineage>
        <taxon>Bacteria</taxon>
        <taxon>Bacillati</taxon>
        <taxon>Actinomycetota</taxon>
        <taxon>Actinomycetes</taxon>
        <taxon>Streptosporangiales</taxon>
        <taxon>Thermomonosporaceae</taxon>
        <taxon>Actinomadura</taxon>
    </lineage>
</organism>
<dbReference type="GO" id="GO:0003700">
    <property type="term" value="F:DNA-binding transcription factor activity"/>
    <property type="evidence" value="ECO:0007669"/>
    <property type="project" value="InterPro"/>
</dbReference>